<name>A0A4W5NV15_9TELE</name>
<evidence type="ECO:0000313" key="4">
    <source>
        <dbReference type="Proteomes" id="UP000314982"/>
    </source>
</evidence>
<reference evidence="3" key="2">
    <citation type="submission" date="2025-08" db="UniProtKB">
        <authorList>
            <consortium name="Ensembl"/>
        </authorList>
    </citation>
    <scope>IDENTIFICATION</scope>
</reference>
<keyword evidence="1" id="KW-0472">Membrane</keyword>
<organism evidence="3 4">
    <name type="scientific">Hucho hucho</name>
    <name type="common">huchen</name>
    <dbReference type="NCBI Taxonomy" id="62062"/>
    <lineage>
        <taxon>Eukaryota</taxon>
        <taxon>Metazoa</taxon>
        <taxon>Chordata</taxon>
        <taxon>Craniata</taxon>
        <taxon>Vertebrata</taxon>
        <taxon>Euteleostomi</taxon>
        <taxon>Actinopterygii</taxon>
        <taxon>Neopterygii</taxon>
        <taxon>Teleostei</taxon>
        <taxon>Protacanthopterygii</taxon>
        <taxon>Salmoniformes</taxon>
        <taxon>Salmonidae</taxon>
        <taxon>Salmoninae</taxon>
        <taxon>Hucho</taxon>
    </lineage>
</organism>
<feature type="domain" description="Integrase catalytic" evidence="2">
    <location>
        <begin position="111"/>
        <end position="291"/>
    </location>
</feature>
<accession>A0A4W5NV15</accession>
<dbReference type="Ensembl" id="ENSHHUT00000058027.1">
    <property type="protein sequence ID" value="ENSHHUP00000056091.1"/>
    <property type="gene ID" value="ENSHHUG00000033497.1"/>
</dbReference>
<proteinExistence type="predicted"/>
<sequence length="304" mass="35239">RRYHITKEHLKFLIDYLYILFLINVSFCVLFVFSNFLLFRSYSLLSDAQLDERIKELIGQNEEIGAESVRAHLRGEGVGVQRERVRQSLIRVDPQGAARRAMQQQLRRQYRVAGPNSLWHIDGTHKLIRIVIHGAVDGYSRPVVFLKASDDNNRSATVMESFEAAITSYGVPSRVRCDRGGENNCICVFMEQFRGGERGSAFRGRSTHNQRIERLWRDVWHEVSNVYHDLFTFLETEQIIDINNEVHLWALHFVFLSRVNRDLAAFASQWNHHGLRTEQRQSPLQLFVSGSLVMQKPPPLKPPP</sequence>
<dbReference type="Proteomes" id="UP000314982">
    <property type="component" value="Unassembled WGS sequence"/>
</dbReference>
<dbReference type="InterPro" id="IPR036397">
    <property type="entry name" value="RNaseH_sf"/>
</dbReference>
<dbReference type="GeneTree" id="ENSGT00940000165266"/>
<keyword evidence="1" id="KW-0812">Transmembrane</keyword>
<dbReference type="AlphaFoldDB" id="A0A4W5NV15"/>
<dbReference type="InterPro" id="IPR012337">
    <property type="entry name" value="RNaseH-like_sf"/>
</dbReference>
<dbReference type="PANTHER" id="PTHR46791">
    <property type="entry name" value="EXPRESSED PROTEIN"/>
    <property type="match status" value="1"/>
</dbReference>
<evidence type="ECO:0000256" key="1">
    <source>
        <dbReference type="SAM" id="Phobius"/>
    </source>
</evidence>
<dbReference type="Gene3D" id="3.30.420.10">
    <property type="entry name" value="Ribonuclease H-like superfamily/Ribonuclease H"/>
    <property type="match status" value="1"/>
</dbReference>
<evidence type="ECO:0000259" key="2">
    <source>
        <dbReference type="PROSITE" id="PS50994"/>
    </source>
</evidence>
<reference evidence="4" key="1">
    <citation type="submission" date="2018-06" db="EMBL/GenBank/DDBJ databases">
        <title>Genome assembly of Danube salmon.</title>
        <authorList>
            <person name="Macqueen D.J."/>
            <person name="Gundappa M.K."/>
        </authorList>
    </citation>
    <scope>NUCLEOTIDE SEQUENCE [LARGE SCALE GENOMIC DNA]</scope>
</reference>
<keyword evidence="1" id="KW-1133">Transmembrane helix</keyword>
<dbReference type="SUPFAM" id="SSF53098">
    <property type="entry name" value="Ribonuclease H-like"/>
    <property type="match status" value="1"/>
</dbReference>
<dbReference type="InterPro" id="IPR058913">
    <property type="entry name" value="Integrase_dom_put"/>
</dbReference>
<dbReference type="Pfam" id="PF24764">
    <property type="entry name" value="rva_4"/>
    <property type="match status" value="1"/>
</dbReference>
<reference evidence="3" key="3">
    <citation type="submission" date="2025-09" db="UniProtKB">
        <authorList>
            <consortium name="Ensembl"/>
        </authorList>
    </citation>
    <scope>IDENTIFICATION</scope>
</reference>
<dbReference type="GO" id="GO:0015074">
    <property type="term" value="P:DNA integration"/>
    <property type="evidence" value="ECO:0007669"/>
    <property type="project" value="InterPro"/>
</dbReference>
<feature type="transmembrane region" description="Helical" evidence="1">
    <location>
        <begin position="12"/>
        <end position="39"/>
    </location>
</feature>
<dbReference type="PROSITE" id="PS50994">
    <property type="entry name" value="INTEGRASE"/>
    <property type="match status" value="1"/>
</dbReference>
<keyword evidence="4" id="KW-1185">Reference proteome</keyword>
<dbReference type="STRING" id="62062.ENSHHUP00000056091"/>
<evidence type="ECO:0000313" key="3">
    <source>
        <dbReference type="Ensembl" id="ENSHHUP00000056091.1"/>
    </source>
</evidence>
<dbReference type="PANTHER" id="PTHR46791:SF5">
    <property type="entry name" value="CLR5 DOMAIN-CONTAINING PROTEIN-RELATED"/>
    <property type="match status" value="1"/>
</dbReference>
<dbReference type="InterPro" id="IPR001584">
    <property type="entry name" value="Integrase_cat-core"/>
</dbReference>
<dbReference type="GO" id="GO:0003676">
    <property type="term" value="F:nucleic acid binding"/>
    <property type="evidence" value="ECO:0007669"/>
    <property type="project" value="InterPro"/>
</dbReference>
<protein>
    <recommendedName>
        <fullName evidence="2">Integrase catalytic domain-containing protein</fullName>
    </recommendedName>
</protein>